<dbReference type="RefSeq" id="WP_221270530.1">
    <property type="nucleotide sequence ID" value="NZ_JACHID010000016.1"/>
</dbReference>
<dbReference type="InterPro" id="IPR000032">
    <property type="entry name" value="HPr-like"/>
</dbReference>
<keyword evidence="4" id="KW-0598">Phosphotransferase system</keyword>
<protein>
    <submittedName>
        <fullName evidence="6">Phosphotransferase system HPr (HPr) family protein</fullName>
    </submittedName>
</protein>
<evidence type="ECO:0000313" key="6">
    <source>
        <dbReference type="EMBL" id="MBB5022775.1"/>
    </source>
</evidence>
<dbReference type="InterPro" id="IPR002114">
    <property type="entry name" value="PTS_HPr_Ser_P_site"/>
</dbReference>
<evidence type="ECO:0000256" key="4">
    <source>
        <dbReference type="ARBA" id="ARBA00022683"/>
    </source>
</evidence>
<keyword evidence="6" id="KW-0808">Transferase</keyword>
<dbReference type="Pfam" id="PF00381">
    <property type="entry name" value="PTS-HPr"/>
    <property type="match status" value="1"/>
</dbReference>
<feature type="domain" description="HPr" evidence="5">
    <location>
        <begin position="4"/>
        <end position="91"/>
    </location>
</feature>
<dbReference type="PROSITE" id="PS00589">
    <property type="entry name" value="PTS_HPR_SER"/>
    <property type="match status" value="1"/>
</dbReference>
<dbReference type="PANTHER" id="PTHR33705:SF2">
    <property type="entry name" value="PHOSPHOCARRIER PROTEIN NPR"/>
    <property type="match status" value="1"/>
</dbReference>
<dbReference type="CDD" id="cd00367">
    <property type="entry name" value="PTS-HPr_like"/>
    <property type="match status" value="1"/>
</dbReference>
<dbReference type="SUPFAM" id="SSF55594">
    <property type="entry name" value="HPr-like"/>
    <property type="match status" value="1"/>
</dbReference>
<accession>A0A7W7Y624</accession>
<evidence type="ECO:0000313" key="7">
    <source>
        <dbReference type="Proteomes" id="UP000528322"/>
    </source>
</evidence>
<dbReference type="GO" id="GO:0005737">
    <property type="term" value="C:cytoplasm"/>
    <property type="evidence" value="ECO:0007669"/>
    <property type="project" value="UniProtKB-SubCell"/>
</dbReference>
<keyword evidence="3" id="KW-0963">Cytoplasm</keyword>
<dbReference type="InterPro" id="IPR001020">
    <property type="entry name" value="PTS_HPr_His_P_site"/>
</dbReference>
<dbReference type="GO" id="GO:0016740">
    <property type="term" value="F:transferase activity"/>
    <property type="evidence" value="ECO:0007669"/>
    <property type="project" value="UniProtKB-KW"/>
</dbReference>
<dbReference type="PRINTS" id="PR00107">
    <property type="entry name" value="PHOSPHOCPHPR"/>
</dbReference>
<dbReference type="Proteomes" id="UP000528322">
    <property type="component" value="Unassembled WGS sequence"/>
</dbReference>
<dbReference type="PANTHER" id="PTHR33705">
    <property type="entry name" value="PHOSPHOCARRIER PROTEIN HPR"/>
    <property type="match status" value="1"/>
</dbReference>
<comment type="caution">
    <text evidence="6">The sequence shown here is derived from an EMBL/GenBank/DDBJ whole genome shotgun (WGS) entry which is preliminary data.</text>
</comment>
<name>A0A7W7Y624_9BACT</name>
<dbReference type="InterPro" id="IPR035895">
    <property type="entry name" value="HPr-like_sf"/>
</dbReference>
<evidence type="ECO:0000259" key="5">
    <source>
        <dbReference type="PROSITE" id="PS51350"/>
    </source>
</evidence>
<dbReference type="Gene3D" id="3.30.1340.10">
    <property type="entry name" value="HPr-like"/>
    <property type="match status" value="1"/>
</dbReference>
<dbReference type="InterPro" id="IPR050399">
    <property type="entry name" value="HPr"/>
</dbReference>
<comment type="similarity">
    <text evidence="2">Belongs to the HPr family.</text>
</comment>
<dbReference type="NCBIfam" id="TIGR01003">
    <property type="entry name" value="PTS_HPr_family"/>
    <property type="match status" value="1"/>
</dbReference>
<dbReference type="EMBL" id="JACHID010000016">
    <property type="protein sequence ID" value="MBB5022775.1"/>
    <property type="molecule type" value="Genomic_DNA"/>
</dbReference>
<keyword evidence="7" id="KW-1185">Reference proteome</keyword>
<evidence type="ECO:0000256" key="3">
    <source>
        <dbReference type="ARBA" id="ARBA00022490"/>
    </source>
</evidence>
<sequence length="91" mass="9951">MNTILSRTIIIENRLGLHARAAAKLVRLTTTFNSSVTLVYGDKAVNAKSILGLLMLAAPMGSQVEIQVEGPDAELALEKVEALFHNRFEEE</sequence>
<organism evidence="6 7">
    <name type="scientific">Desulfurispira natronophila</name>
    <dbReference type="NCBI Taxonomy" id="682562"/>
    <lineage>
        <taxon>Bacteria</taxon>
        <taxon>Pseudomonadati</taxon>
        <taxon>Chrysiogenota</taxon>
        <taxon>Chrysiogenia</taxon>
        <taxon>Chrysiogenales</taxon>
        <taxon>Chrysiogenaceae</taxon>
        <taxon>Desulfurispira</taxon>
    </lineage>
</organism>
<dbReference type="AlphaFoldDB" id="A0A7W7Y624"/>
<comment type="subcellular location">
    <subcellularLocation>
        <location evidence="1">Cytoplasm</location>
    </subcellularLocation>
</comment>
<proteinExistence type="inferred from homology"/>
<dbReference type="PROSITE" id="PS00369">
    <property type="entry name" value="PTS_HPR_HIS"/>
    <property type="match status" value="1"/>
</dbReference>
<evidence type="ECO:0000256" key="1">
    <source>
        <dbReference type="ARBA" id="ARBA00004496"/>
    </source>
</evidence>
<gene>
    <name evidence="6" type="ORF">HNR37_002119</name>
</gene>
<reference evidence="6 7" key="1">
    <citation type="submission" date="2020-08" db="EMBL/GenBank/DDBJ databases">
        <title>Genomic Encyclopedia of Type Strains, Phase IV (KMG-IV): sequencing the most valuable type-strain genomes for metagenomic binning, comparative biology and taxonomic classification.</title>
        <authorList>
            <person name="Goeker M."/>
        </authorList>
    </citation>
    <scope>NUCLEOTIDE SEQUENCE [LARGE SCALE GENOMIC DNA]</scope>
    <source>
        <strain evidence="6 7">DSM 22071</strain>
    </source>
</reference>
<dbReference type="PROSITE" id="PS51350">
    <property type="entry name" value="PTS_HPR_DOM"/>
    <property type="match status" value="1"/>
</dbReference>
<evidence type="ECO:0000256" key="2">
    <source>
        <dbReference type="ARBA" id="ARBA00010736"/>
    </source>
</evidence>
<dbReference type="GO" id="GO:0009401">
    <property type="term" value="P:phosphoenolpyruvate-dependent sugar phosphotransferase system"/>
    <property type="evidence" value="ECO:0007669"/>
    <property type="project" value="UniProtKB-KW"/>
</dbReference>